<keyword evidence="2" id="KW-0255">Endonuclease</keyword>
<dbReference type="CDD" id="cd06260">
    <property type="entry name" value="DUF820-like"/>
    <property type="match status" value="1"/>
</dbReference>
<dbReference type="InterPro" id="IPR008538">
    <property type="entry name" value="Uma2"/>
</dbReference>
<keyword evidence="2" id="KW-0378">Hydrolase</keyword>
<dbReference type="SUPFAM" id="SSF52980">
    <property type="entry name" value="Restriction endonuclease-like"/>
    <property type="match status" value="1"/>
</dbReference>
<dbReference type="Gene3D" id="3.90.1570.10">
    <property type="entry name" value="tt1808, chain A"/>
    <property type="match status" value="1"/>
</dbReference>
<sequence length="197" mass="21307">MSALAAESGTPEGTDWDEIVRVWEETDAPEGSKVEIIEGIVTVSPPPSEEHNDTAELLHELLYGARPPGAEWGIYQTLGLTCPETGSLFVPDLCVVPRVALRRGTRVHAGEAELVVEVTSRSNANHDRIKKAHGYAVAGVPLYLLLDAWQSGRPTATLYGEPQSGTYRVLDSVEYGEELTLPAPFKLALDTGIFPLS</sequence>
<evidence type="ECO:0000313" key="2">
    <source>
        <dbReference type="EMBL" id="KUN71637.1"/>
    </source>
</evidence>
<dbReference type="GO" id="GO:0004519">
    <property type="term" value="F:endonuclease activity"/>
    <property type="evidence" value="ECO:0007669"/>
    <property type="project" value="UniProtKB-KW"/>
</dbReference>
<comment type="caution">
    <text evidence="2">The sequence shown here is derived from an EMBL/GenBank/DDBJ whole genome shotgun (WGS) entry which is preliminary data.</text>
</comment>
<name>A0A101SCC7_9ACTN</name>
<proteinExistence type="predicted"/>
<dbReference type="RefSeq" id="WP_062233410.1">
    <property type="nucleotide sequence ID" value="NZ_JBIAVY010000010.1"/>
</dbReference>
<dbReference type="InterPro" id="IPR012296">
    <property type="entry name" value="Nuclease_put_TT1808"/>
</dbReference>
<dbReference type="EMBL" id="LMWV01000002">
    <property type="protein sequence ID" value="KUN71637.1"/>
    <property type="molecule type" value="Genomic_DNA"/>
</dbReference>
<protein>
    <submittedName>
        <fullName evidence="2">Restriction endonuclease</fullName>
    </submittedName>
</protein>
<accession>A0A101SCC7</accession>
<gene>
    <name evidence="2" type="ORF">AQJ54_02455</name>
</gene>
<dbReference type="PANTHER" id="PTHR35400">
    <property type="entry name" value="SLR1083 PROTEIN"/>
    <property type="match status" value="1"/>
</dbReference>
<keyword evidence="2" id="KW-0540">Nuclease</keyword>
<feature type="domain" description="Putative restriction endonuclease" evidence="1">
    <location>
        <begin position="28"/>
        <end position="188"/>
    </location>
</feature>
<reference evidence="2 3" key="1">
    <citation type="submission" date="2015-10" db="EMBL/GenBank/DDBJ databases">
        <title>Draft genome sequence of Streptomyces griseorubiginosus DSM 40469, type strain for the species Streptomyces griseorubiginosus.</title>
        <authorList>
            <person name="Ruckert C."/>
            <person name="Winkler A."/>
            <person name="Kalinowski J."/>
            <person name="Kampfer P."/>
            <person name="Glaeser S."/>
        </authorList>
    </citation>
    <scope>NUCLEOTIDE SEQUENCE [LARGE SCALE GENOMIC DNA]</scope>
    <source>
        <strain evidence="2 3">DSM 40469</strain>
    </source>
</reference>
<evidence type="ECO:0000313" key="3">
    <source>
        <dbReference type="Proteomes" id="UP000054375"/>
    </source>
</evidence>
<dbReference type="InterPro" id="IPR011335">
    <property type="entry name" value="Restrct_endonuc-II-like"/>
</dbReference>
<dbReference type="PANTHER" id="PTHR35400:SF3">
    <property type="entry name" value="SLL1072 PROTEIN"/>
    <property type="match status" value="1"/>
</dbReference>
<dbReference type="Pfam" id="PF05685">
    <property type="entry name" value="Uma2"/>
    <property type="match status" value="1"/>
</dbReference>
<keyword evidence="3" id="KW-1185">Reference proteome</keyword>
<evidence type="ECO:0000259" key="1">
    <source>
        <dbReference type="Pfam" id="PF05685"/>
    </source>
</evidence>
<organism evidence="2 3">
    <name type="scientific">Streptomyces griseorubiginosus</name>
    <dbReference type="NCBI Taxonomy" id="67304"/>
    <lineage>
        <taxon>Bacteria</taxon>
        <taxon>Bacillati</taxon>
        <taxon>Actinomycetota</taxon>
        <taxon>Actinomycetes</taxon>
        <taxon>Kitasatosporales</taxon>
        <taxon>Streptomycetaceae</taxon>
        <taxon>Streptomyces</taxon>
    </lineage>
</organism>
<dbReference type="AlphaFoldDB" id="A0A101SCC7"/>
<dbReference type="Proteomes" id="UP000054375">
    <property type="component" value="Unassembled WGS sequence"/>
</dbReference>